<evidence type="ECO:0000256" key="12">
    <source>
        <dbReference type="ARBA" id="ARBA00023136"/>
    </source>
</evidence>
<keyword evidence="9" id="KW-0560">Oxidoreductase</keyword>
<dbReference type="GO" id="GO:0016020">
    <property type="term" value="C:membrane"/>
    <property type="evidence" value="ECO:0007669"/>
    <property type="project" value="UniProtKB-SubCell"/>
</dbReference>
<dbReference type="InterPro" id="IPR036396">
    <property type="entry name" value="Cyt_P450_sf"/>
</dbReference>
<evidence type="ECO:0000313" key="13">
    <source>
        <dbReference type="EMBL" id="EMD32743.1"/>
    </source>
</evidence>
<accession>M2Q7D0</accession>
<comment type="subcellular location">
    <subcellularLocation>
        <location evidence="2">Membrane</location>
        <topology evidence="2">Single-pass membrane protein</topology>
    </subcellularLocation>
</comment>
<dbReference type="GO" id="GO:0020037">
    <property type="term" value="F:heme binding"/>
    <property type="evidence" value="ECO:0007669"/>
    <property type="project" value="InterPro"/>
</dbReference>
<keyword evidence="8" id="KW-1133">Transmembrane helix</keyword>
<evidence type="ECO:0000256" key="9">
    <source>
        <dbReference type="ARBA" id="ARBA00023002"/>
    </source>
</evidence>
<gene>
    <name evidence="13" type="ORF">CERSUDRAFT_57994</name>
</gene>
<dbReference type="Proteomes" id="UP000016930">
    <property type="component" value="Unassembled WGS sequence"/>
</dbReference>
<evidence type="ECO:0000256" key="10">
    <source>
        <dbReference type="ARBA" id="ARBA00023004"/>
    </source>
</evidence>
<name>M2Q7D0_CERS8</name>
<comment type="cofactor">
    <cofactor evidence="1">
        <name>heme</name>
        <dbReference type="ChEBI" id="CHEBI:30413"/>
    </cofactor>
</comment>
<feature type="non-terminal residue" evidence="13">
    <location>
        <position position="1"/>
    </location>
</feature>
<sequence length="187" mass="21598">VKDIPGWLPFTEFKGKAEAWRAQMLEFADRPLRQVKQKMRDGTADPSLVFYASAIRWRWRKCARLTPGEEHTLKWAANSIFGGSIDTTAVVIYHVLLYMMQSPDKFKKARDELDSVVKRRLPTFDDRPELPYTECVLSEVLTLSCPVPICLPHSVREENRYAGYRIPKDTIVSVYCHIRLCARASHI</sequence>
<dbReference type="STRING" id="914234.M2Q7D0"/>
<dbReference type="Pfam" id="PF00067">
    <property type="entry name" value="p450"/>
    <property type="match status" value="1"/>
</dbReference>
<evidence type="ECO:0000256" key="5">
    <source>
        <dbReference type="ARBA" id="ARBA00022617"/>
    </source>
</evidence>
<keyword evidence="11" id="KW-0503">Monooxygenase</keyword>
<dbReference type="GO" id="GO:0005506">
    <property type="term" value="F:iron ion binding"/>
    <property type="evidence" value="ECO:0007669"/>
    <property type="project" value="InterPro"/>
</dbReference>
<evidence type="ECO:0000256" key="11">
    <source>
        <dbReference type="ARBA" id="ARBA00023033"/>
    </source>
</evidence>
<dbReference type="Gene3D" id="1.10.630.10">
    <property type="entry name" value="Cytochrome P450"/>
    <property type="match status" value="1"/>
</dbReference>
<keyword evidence="10" id="KW-0408">Iron</keyword>
<keyword evidence="6" id="KW-0812">Transmembrane</keyword>
<protein>
    <recommendedName>
        <fullName evidence="15">Cytochrome P450</fullName>
    </recommendedName>
</protein>
<dbReference type="HOGENOM" id="CLU_001570_2_2_1"/>
<dbReference type="InterPro" id="IPR002401">
    <property type="entry name" value="Cyt_P450_E_grp-I"/>
</dbReference>
<dbReference type="EMBL" id="KB445809">
    <property type="protein sequence ID" value="EMD32743.1"/>
    <property type="molecule type" value="Genomic_DNA"/>
</dbReference>
<evidence type="ECO:0000256" key="1">
    <source>
        <dbReference type="ARBA" id="ARBA00001971"/>
    </source>
</evidence>
<proteinExistence type="inferred from homology"/>
<keyword evidence="14" id="KW-1185">Reference proteome</keyword>
<evidence type="ECO:0000256" key="8">
    <source>
        <dbReference type="ARBA" id="ARBA00022989"/>
    </source>
</evidence>
<keyword evidence="5" id="KW-0349">Heme</keyword>
<keyword evidence="12" id="KW-0472">Membrane</keyword>
<dbReference type="InterPro" id="IPR050364">
    <property type="entry name" value="Cytochrome_P450_fung"/>
</dbReference>
<dbReference type="GO" id="GO:0004497">
    <property type="term" value="F:monooxygenase activity"/>
    <property type="evidence" value="ECO:0007669"/>
    <property type="project" value="UniProtKB-KW"/>
</dbReference>
<organism evidence="13 14">
    <name type="scientific">Ceriporiopsis subvermispora (strain B)</name>
    <name type="common">White-rot fungus</name>
    <name type="synonym">Gelatoporia subvermispora</name>
    <dbReference type="NCBI Taxonomy" id="914234"/>
    <lineage>
        <taxon>Eukaryota</taxon>
        <taxon>Fungi</taxon>
        <taxon>Dikarya</taxon>
        <taxon>Basidiomycota</taxon>
        <taxon>Agaricomycotina</taxon>
        <taxon>Agaricomycetes</taxon>
        <taxon>Polyporales</taxon>
        <taxon>Gelatoporiaceae</taxon>
        <taxon>Gelatoporia</taxon>
    </lineage>
</organism>
<dbReference type="PANTHER" id="PTHR46300">
    <property type="entry name" value="P450, PUTATIVE (EUROFUNG)-RELATED-RELATED"/>
    <property type="match status" value="1"/>
</dbReference>
<dbReference type="GO" id="GO:0016705">
    <property type="term" value="F:oxidoreductase activity, acting on paired donors, with incorporation or reduction of molecular oxygen"/>
    <property type="evidence" value="ECO:0007669"/>
    <property type="project" value="InterPro"/>
</dbReference>
<keyword evidence="7" id="KW-0479">Metal-binding</keyword>
<comment type="pathway">
    <text evidence="3">Secondary metabolite biosynthesis.</text>
</comment>
<dbReference type="PANTHER" id="PTHR46300:SF7">
    <property type="entry name" value="P450, PUTATIVE (EUROFUNG)-RELATED"/>
    <property type="match status" value="1"/>
</dbReference>
<evidence type="ECO:0000256" key="6">
    <source>
        <dbReference type="ARBA" id="ARBA00022692"/>
    </source>
</evidence>
<evidence type="ECO:0000256" key="7">
    <source>
        <dbReference type="ARBA" id="ARBA00022723"/>
    </source>
</evidence>
<dbReference type="AlphaFoldDB" id="M2Q7D0"/>
<dbReference type="OrthoDB" id="2753961at2759"/>
<evidence type="ECO:0000313" key="14">
    <source>
        <dbReference type="Proteomes" id="UP000016930"/>
    </source>
</evidence>
<comment type="similarity">
    <text evidence="4">Belongs to the cytochrome P450 family.</text>
</comment>
<evidence type="ECO:0000256" key="3">
    <source>
        <dbReference type="ARBA" id="ARBA00005179"/>
    </source>
</evidence>
<dbReference type="SUPFAM" id="SSF48264">
    <property type="entry name" value="Cytochrome P450"/>
    <property type="match status" value="1"/>
</dbReference>
<dbReference type="PRINTS" id="PR00463">
    <property type="entry name" value="EP450I"/>
</dbReference>
<evidence type="ECO:0000256" key="2">
    <source>
        <dbReference type="ARBA" id="ARBA00004167"/>
    </source>
</evidence>
<dbReference type="InterPro" id="IPR001128">
    <property type="entry name" value="Cyt_P450"/>
</dbReference>
<evidence type="ECO:0000256" key="4">
    <source>
        <dbReference type="ARBA" id="ARBA00010617"/>
    </source>
</evidence>
<evidence type="ECO:0008006" key="15">
    <source>
        <dbReference type="Google" id="ProtNLM"/>
    </source>
</evidence>
<reference evidence="13 14" key="1">
    <citation type="journal article" date="2012" name="Proc. Natl. Acad. Sci. U.S.A.">
        <title>Comparative genomics of Ceriporiopsis subvermispora and Phanerochaete chrysosporium provide insight into selective ligninolysis.</title>
        <authorList>
            <person name="Fernandez-Fueyo E."/>
            <person name="Ruiz-Duenas F.J."/>
            <person name="Ferreira P."/>
            <person name="Floudas D."/>
            <person name="Hibbett D.S."/>
            <person name="Canessa P."/>
            <person name="Larrondo L.F."/>
            <person name="James T.Y."/>
            <person name="Seelenfreund D."/>
            <person name="Lobos S."/>
            <person name="Polanco R."/>
            <person name="Tello M."/>
            <person name="Honda Y."/>
            <person name="Watanabe T."/>
            <person name="Watanabe T."/>
            <person name="Ryu J.S."/>
            <person name="Kubicek C.P."/>
            <person name="Schmoll M."/>
            <person name="Gaskell J."/>
            <person name="Hammel K.E."/>
            <person name="St John F.J."/>
            <person name="Vanden Wymelenberg A."/>
            <person name="Sabat G."/>
            <person name="Splinter BonDurant S."/>
            <person name="Syed K."/>
            <person name="Yadav J.S."/>
            <person name="Doddapaneni H."/>
            <person name="Subramanian V."/>
            <person name="Lavin J.L."/>
            <person name="Oguiza J.A."/>
            <person name="Perez G."/>
            <person name="Pisabarro A.G."/>
            <person name="Ramirez L."/>
            <person name="Santoyo F."/>
            <person name="Master E."/>
            <person name="Coutinho P.M."/>
            <person name="Henrissat B."/>
            <person name="Lombard V."/>
            <person name="Magnuson J.K."/>
            <person name="Kuees U."/>
            <person name="Hori C."/>
            <person name="Igarashi K."/>
            <person name="Samejima M."/>
            <person name="Held B.W."/>
            <person name="Barry K.W."/>
            <person name="LaButti K.M."/>
            <person name="Lapidus A."/>
            <person name="Lindquist E.A."/>
            <person name="Lucas S.M."/>
            <person name="Riley R."/>
            <person name="Salamov A.A."/>
            <person name="Hoffmeister D."/>
            <person name="Schwenk D."/>
            <person name="Hadar Y."/>
            <person name="Yarden O."/>
            <person name="de Vries R.P."/>
            <person name="Wiebenga A."/>
            <person name="Stenlid J."/>
            <person name="Eastwood D."/>
            <person name="Grigoriev I.V."/>
            <person name="Berka R.M."/>
            <person name="Blanchette R.A."/>
            <person name="Kersten P."/>
            <person name="Martinez A.T."/>
            <person name="Vicuna R."/>
            <person name="Cullen D."/>
        </authorList>
    </citation>
    <scope>NUCLEOTIDE SEQUENCE [LARGE SCALE GENOMIC DNA]</scope>
    <source>
        <strain evidence="13 14">B</strain>
    </source>
</reference>